<comment type="caution">
    <text evidence="3">The sequence shown here is derived from an EMBL/GenBank/DDBJ whole genome shotgun (WGS) entry which is preliminary data.</text>
</comment>
<dbReference type="InterPro" id="IPR025711">
    <property type="entry name" value="PepSY"/>
</dbReference>
<dbReference type="Pfam" id="PF13670">
    <property type="entry name" value="PepSY_2"/>
    <property type="match status" value="1"/>
</dbReference>
<name>A0A161R6Z7_9BRAD</name>
<sequence>MKSLLLFVALVFALPSWASADTPGKDWMTAQQVTEKLRSLGYTEVRELEADDGHWEADVVKDGRIFEVHVDPHSGALTKNEPKH</sequence>
<feature type="chain" id="PRO_5007825552" description="PepSY domain-containing protein" evidence="1">
    <location>
        <begin position="21"/>
        <end position="84"/>
    </location>
</feature>
<evidence type="ECO:0000259" key="2">
    <source>
        <dbReference type="Pfam" id="PF13670"/>
    </source>
</evidence>
<dbReference type="OrthoDB" id="9134997at2"/>
<accession>A0A161R6Z7</accession>
<evidence type="ECO:0000256" key="1">
    <source>
        <dbReference type="SAM" id="SignalP"/>
    </source>
</evidence>
<feature type="signal peptide" evidence="1">
    <location>
        <begin position="1"/>
        <end position="20"/>
    </location>
</feature>
<dbReference type="AlphaFoldDB" id="A0A161R6Z7"/>
<dbReference type="RefSeq" id="WP_068728953.1">
    <property type="nucleotide sequence ID" value="NZ_LVYV01000001.1"/>
</dbReference>
<keyword evidence="1" id="KW-0732">Signal</keyword>
<evidence type="ECO:0000313" key="3">
    <source>
        <dbReference type="EMBL" id="KZD25071.1"/>
    </source>
</evidence>
<gene>
    <name evidence="3" type="ORF">A4A58_00880</name>
</gene>
<dbReference type="EMBL" id="LVYV01000001">
    <property type="protein sequence ID" value="KZD25071.1"/>
    <property type="molecule type" value="Genomic_DNA"/>
</dbReference>
<proteinExistence type="predicted"/>
<evidence type="ECO:0000313" key="4">
    <source>
        <dbReference type="Proteomes" id="UP000076574"/>
    </source>
</evidence>
<dbReference type="Proteomes" id="UP000076574">
    <property type="component" value="Unassembled WGS sequence"/>
</dbReference>
<protein>
    <recommendedName>
        <fullName evidence="2">PepSY domain-containing protein</fullName>
    </recommendedName>
</protein>
<feature type="domain" description="PepSY" evidence="2">
    <location>
        <begin position="5"/>
        <end position="81"/>
    </location>
</feature>
<reference evidence="3 4" key="1">
    <citation type="submission" date="2016-03" db="EMBL/GenBank/DDBJ databases">
        <title>Microsymbionts genomes from the relict species Vavilovia formosa (Stev.) Fed.</title>
        <authorList>
            <person name="Kopat V."/>
            <person name="Chirak E."/>
            <person name="Kimeklis A."/>
            <person name="Andronov E."/>
        </authorList>
    </citation>
    <scope>NUCLEOTIDE SEQUENCE [LARGE SCALE GENOMIC DNA]</scope>
    <source>
        <strain evidence="3 4">Vaf07</strain>
    </source>
</reference>
<keyword evidence="4" id="KW-1185">Reference proteome</keyword>
<organism evidence="3 4">
    <name type="scientific">Tardiphaga robiniae</name>
    <dbReference type="NCBI Taxonomy" id="943830"/>
    <lineage>
        <taxon>Bacteria</taxon>
        <taxon>Pseudomonadati</taxon>
        <taxon>Pseudomonadota</taxon>
        <taxon>Alphaproteobacteria</taxon>
        <taxon>Hyphomicrobiales</taxon>
        <taxon>Nitrobacteraceae</taxon>
        <taxon>Tardiphaga</taxon>
    </lineage>
</organism>